<sequence>MEQRKNSTEPDNTAIRTALWRALHIKWMISRISSMMKLVCNWLHPEEVLELVLSTGFKEAKTISTKDMEQYYFANGLLPASGEVFLLATT</sequence>
<organism evidence="1 2">
    <name type="scientific">Pedobacter riviphilus</name>
    <dbReference type="NCBI Taxonomy" id="2766984"/>
    <lineage>
        <taxon>Bacteria</taxon>
        <taxon>Pseudomonadati</taxon>
        <taxon>Bacteroidota</taxon>
        <taxon>Sphingobacteriia</taxon>
        <taxon>Sphingobacteriales</taxon>
        <taxon>Sphingobacteriaceae</taxon>
        <taxon>Pedobacter</taxon>
    </lineage>
</organism>
<dbReference type="EMBL" id="CP061171">
    <property type="protein sequence ID" value="QNR84764.1"/>
    <property type="molecule type" value="Genomic_DNA"/>
</dbReference>
<dbReference type="Proteomes" id="UP000516439">
    <property type="component" value="Chromosome"/>
</dbReference>
<name>A0ABX6TGZ4_9SPHI</name>
<keyword evidence="2" id="KW-1185">Reference proteome</keyword>
<gene>
    <name evidence="1" type="ORF">H9N25_23230</name>
</gene>
<protein>
    <submittedName>
        <fullName evidence="1">Uncharacterized protein</fullName>
    </submittedName>
</protein>
<dbReference type="RefSeq" id="WP_190327390.1">
    <property type="nucleotide sequence ID" value="NZ_CP061171.1"/>
</dbReference>
<evidence type="ECO:0000313" key="1">
    <source>
        <dbReference type="EMBL" id="QNR84764.1"/>
    </source>
</evidence>
<evidence type="ECO:0000313" key="2">
    <source>
        <dbReference type="Proteomes" id="UP000516439"/>
    </source>
</evidence>
<accession>A0ABX6TGZ4</accession>
<proteinExistence type="predicted"/>
<reference evidence="1 2" key="1">
    <citation type="submission" date="2020-09" db="EMBL/GenBank/DDBJ databases">
        <title>Pedobacter sp. SW-16 isolated from soil near Yeocheon.</title>
        <authorList>
            <person name="Im H.S."/>
            <person name="Joung Y."/>
            <person name="Lee S.-S."/>
        </authorList>
    </citation>
    <scope>NUCLEOTIDE SEQUENCE [LARGE SCALE GENOMIC DNA]</scope>
    <source>
        <strain evidence="1 2">SW-16</strain>
    </source>
</reference>